<feature type="non-terminal residue" evidence="2">
    <location>
        <position position="1"/>
    </location>
</feature>
<reference evidence="3" key="1">
    <citation type="submission" date="2019-09" db="EMBL/GenBank/DDBJ databases">
        <title>Distinct polysaccharide growth profiles of human intestinal Prevotella copri isolates.</title>
        <authorList>
            <person name="Fehlner-Peach H."/>
            <person name="Magnabosco C."/>
            <person name="Raghavan V."/>
            <person name="Scher J.U."/>
            <person name="Tett A."/>
            <person name="Cox L.M."/>
            <person name="Gottsegen C."/>
            <person name="Watters A."/>
            <person name="Wiltshire- Gordon J.D."/>
            <person name="Segata N."/>
            <person name="Bonneau R."/>
            <person name="Littman D.R."/>
        </authorList>
    </citation>
    <scope>NUCLEOTIDE SEQUENCE [LARGE SCALE GENOMIC DNA]</scope>
    <source>
        <strain evidence="3">iA624</strain>
    </source>
</reference>
<organism evidence="2 3">
    <name type="scientific">Segatella copri</name>
    <dbReference type="NCBI Taxonomy" id="165179"/>
    <lineage>
        <taxon>Bacteria</taxon>
        <taxon>Pseudomonadati</taxon>
        <taxon>Bacteroidota</taxon>
        <taxon>Bacteroidia</taxon>
        <taxon>Bacteroidales</taxon>
        <taxon>Prevotellaceae</taxon>
        <taxon>Segatella</taxon>
    </lineage>
</organism>
<comment type="caution">
    <text evidence="2">The sequence shown here is derived from an EMBL/GenBank/DDBJ whole genome shotgun (WGS) entry which is preliminary data.</text>
</comment>
<evidence type="ECO:0000313" key="3">
    <source>
        <dbReference type="Proteomes" id="UP000405805"/>
    </source>
</evidence>
<dbReference type="SUPFAM" id="SSF53098">
    <property type="entry name" value="Ribonuclease H-like"/>
    <property type="match status" value="1"/>
</dbReference>
<dbReference type="Pfam" id="PF13546">
    <property type="entry name" value="DDE_5"/>
    <property type="match status" value="1"/>
</dbReference>
<accession>A0AA91A4D2</accession>
<feature type="non-terminal residue" evidence="2">
    <location>
        <position position="397"/>
    </location>
</feature>
<dbReference type="EMBL" id="VZBP01000078">
    <property type="protein sequence ID" value="MQO09454.1"/>
    <property type="molecule type" value="Genomic_DNA"/>
</dbReference>
<name>A0AA91A4D2_9BACT</name>
<gene>
    <name evidence="2" type="ORF">F7D57_06915</name>
</gene>
<dbReference type="AlphaFoldDB" id="A0AA91A4D2"/>
<evidence type="ECO:0000259" key="1">
    <source>
        <dbReference type="Pfam" id="PF13546"/>
    </source>
</evidence>
<evidence type="ECO:0000313" key="2">
    <source>
        <dbReference type="EMBL" id="MQO09454.1"/>
    </source>
</evidence>
<dbReference type="InterPro" id="IPR038721">
    <property type="entry name" value="IS701-like_DDE_dom"/>
</dbReference>
<sequence length="397" mass="45955">SKLFNCDKDMFYRFMNDGNVKWRKLLYAMNLQLIKKISSSTTVHHNKPVCLIIDDTDAPKTGMTTELIGRIWSHVHQKSILGYKCLTMMLSDGVSQLFLDFSLHGEEGKDKQKVQGLTAKQRKARYTEDHEGQAVKERVDEYLMKKTDKAIDMVKYAIKRGVRFDYLLVDSWFTNTKLVRFISSRHIKCHLLGMIKLGKTNYATKHGKMNAKQIIKHLQKEKACKHNKILRCTYCTMDVKLDGVPVRLFFCKRGRKGNWNGLLTTDLSLSFLEAYRIYARRWATEVAYKDCKTLLNFGKCQSVHFAAQIASFTLTMMQYNILCTVKRFEAYETIGGLFTEVTNDTLELSVTDKIWAIILDFVLEAAERYSIDATELLADFIESNPVAHTLRNMYIYK</sequence>
<protein>
    <submittedName>
        <fullName evidence="2">Transposase</fullName>
    </submittedName>
</protein>
<feature type="domain" description="Transposase IS701-like DDE" evidence="1">
    <location>
        <begin position="7"/>
        <end position="186"/>
    </location>
</feature>
<proteinExistence type="predicted"/>
<dbReference type="Proteomes" id="UP000405805">
    <property type="component" value="Unassembled WGS sequence"/>
</dbReference>
<dbReference type="InterPro" id="IPR012337">
    <property type="entry name" value="RNaseH-like_sf"/>
</dbReference>